<protein>
    <submittedName>
        <fullName evidence="1">Uncharacterized protein</fullName>
    </submittedName>
</protein>
<proteinExistence type="predicted"/>
<evidence type="ECO:0000313" key="2">
    <source>
        <dbReference type="Proteomes" id="UP001314635"/>
    </source>
</evidence>
<reference evidence="2" key="1">
    <citation type="journal article" date="2021" name="ISME J.">
        <title>Evolutionary origin and ecological implication of a unique nif island in free-living Bradyrhizobium lineages.</title>
        <authorList>
            <person name="Tao J."/>
        </authorList>
    </citation>
    <scope>NUCLEOTIDE SEQUENCE [LARGE SCALE GENOMIC DNA]</scope>
    <source>
        <strain evidence="2">SZCCT0094</strain>
    </source>
</reference>
<gene>
    <name evidence="1" type="ORF">JQ619_21775</name>
</gene>
<dbReference type="EMBL" id="JAFCLK010000020">
    <property type="protein sequence ID" value="MBR1138402.1"/>
    <property type="molecule type" value="Genomic_DNA"/>
</dbReference>
<dbReference type="RefSeq" id="WP_211400701.1">
    <property type="nucleotide sequence ID" value="NZ_JAFCLK010000020.1"/>
</dbReference>
<organism evidence="1 2">
    <name type="scientific">Bradyrhizobium denitrificans</name>
    <dbReference type="NCBI Taxonomy" id="2734912"/>
    <lineage>
        <taxon>Bacteria</taxon>
        <taxon>Pseudomonadati</taxon>
        <taxon>Pseudomonadota</taxon>
        <taxon>Alphaproteobacteria</taxon>
        <taxon>Hyphomicrobiales</taxon>
        <taxon>Nitrobacteraceae</taxon>
        <taxon>Bradyrhizobium</taxon>
    </lineage>
</organism>
<comment type="caution">
    <text evidence="1">The sequence shown here is derived from an EMBL/GenBank/DDBJ whole genome shotgun (WGS) entry which is preliminary data.</text>
</comment>
<sequence length="81" mass="9085">MSIEFPRFTACAIVEMAEGSGSGQATTVGRQDKKPHIAAWTVGCFASAFSDFLHIVDRRHDVRVFIFANDFSEYRTSRVQL</sequence>
<accession>A0ABS5GAQ5</accession>
<dbReference type="Proteomes" id="UP001314635">
    <property type="component" value="Unassembled WGS sequence"/>
</dbReference>
<keyword evidence="2" id="KW-1185">Reference proteome</keyword>
<name>A0ABS5GAQ5_9BRAD</name>
<evidence type="ECO:0000313" key="1">
    <source>
        <dbReference type="EMBL" id="MBR1138402.1"/>
    </source>
</evidence>